<dbReference type="Proteomes" id="UP001501147">
    <property type="component" value="Unassembled WGS sequence"/>
</dbReference>
<protein>
    <recommendedName>
        <fullName evidence="5">Lipopolysaccharide assembly protein A domain-containing protein</fullName>
    </recommendedName>
</protein>
<feature type="region of interest" description="Disordered" evidence="1">
    <location>
        <begin position="1"/>
        <end position="21"/>
    </location>
</feature>
<keyword evidence="2" id="KW-1133">Transmembrane helix</keyword>
<evidence type="ECO:0000313" key="4">
    <source>
        <dbReference type="Proteomes" id="UP001501147"/>
    </source>
</evidence>
<feature type="transmembrane region" description="Helical" evidence="2">
    <location>
        <begin position="61"/>
        <end position="80"/>
    </location>
</feature>
<keyword evidence="2" id="KW-0472">Membrane</keyword>
<reference evidence="4" key="1">
    <citation type="journal article" date="2019" name="Int. J. Syst. Evol. Microbiol.">
        <title>The Global Catalogue of Microorganisms (GCM) 10K type strain sequencing project: providing services to taxonomists for standard genome sequencing and annotation.</title>
        <authorList>
            <consortium name="The Broad Institute Genomics Platform"/>
            <consortium name="The Broad Institute Genome Sequencing Center for Infectious Disease"/>
            <person name="Wu L."/>
            <person name="Ma J."/>
        </authorList>
    </citation>
    <scope>NUCLEOTIDE SEQUENCE [LARGE SCALE GENOMIC DNA]</scope>
    <source>
        <strain evidence="4">JCM 18324</strain>
    </source>
</reference>
<evidence type="ECO:0000313" key="3">
    <source>
        <dbReference type="EMBL" id="GAA4765560.1"/>
    </source>
</evidence>
<evidence type="ECO:0000256" key="1">
    <source>
        <dbReference type="SAM" id="MobiDB-lite"/>
    </source>
</evidence>
<feature type="transmembrane region" description="Helical" evidence="2">
    <location>
        <begin position="20"/>
        <end position="41"/>
    </location>
</feature>
<comment type="caution">
    <text evidence="3">The sequence shown here is derived from an EMBL/GenBank/DDBJ whole genome shotgun (WGS) entry which is preliminary data.</text>
</comment>
<evidence type="ECO:0000256" key="2">
    <source>
        <dbReference type="SAM" id="Phobius"/>
    </source>
</evidence>
<proteinExistence type="predicted"/>
<keyword evidence="4" id="KW-1185">Reference proteome</keyword>
<accession>A0ABP8ZT96</accession>
<keyword evidence="2" id="KW-0812">Transmembrane</keyword>
<organism evidence="3 4">
    <name type="scientific">Streptomyces sanyensis</name>
    <dbReference type="NCBI Taxonomy" id="568869"/>
    <lineage>
        <taxon>Bacteria</taxon>
        <taxon>Bacillati</taxon>
        <taxon>Actinomycetota</taxon>
        <taxon>Actinomycetes</taxon>
        <taxon>Kitasatosporales</taxon>
        <taxon>Streptomycetaceae</taxon>
        <taxon>Streptomyces</taxon>
    </lineage>
</organism>
<name>A0ABP8ZT96_9ACTN</name>
<sequence length="85" mass="8903">MTPASEKKPRGRSSGGTGRAKALTPSRVTALVLLALAVVFIVENTSKVEIRLLVPVVTMPLYLALLGMFVLGGLCGALLIRGRGK</sequence>
<dbReference type="EMBL" id="BAABJV010000001">
    <property type="protein sequence ID" value="GAA4765560.1"/>
    <property type="molecule type" value="Genomic_DNA"/>
</dbReference>
<dbReference type="RefSeq" id="WP_345609669.1">
    <property type="nucleotide sequence ID" value="NZ_BAABJV010000001.1"/>
</dbReference>
<evidence type="ECO:0008006" key="5">
    <source>
        <dbReference type="Google" id="ProtNLM"/>
    </source>
</evidence>
<gene>
    <name evidence="3" type="ORF">GCM10023329_09550</name>
</gene>